<sequence length="439" mass="48586">MRCRPKPWLHCKDAANSGYGDGSIVDVTVETMAFNVLASLLKPPNTSWIIWTGPRYAAPRWFAVHGILEPISVYYSTVKITSRMSYDMLAHTDGRHPLPGPPTPCLCERSAFTASTRHLLGIATCHASDLLPRPPSIPMPRLTEFVPCPTEQHRPVATDCRYDPSPTEPYPERGDLAATTICRTHRSPDEDRYPAQTATPEIRVNGGYYGLNGVEAFEAIVSWLVSSALCVSWLVSSALCASLQGLITQSSFSNGDAHERACIRLDALRRAGGPVLASYRDTRSEFWDAGRRVSTYNFAHNTALRSLEFSLDIMVRQPDSNWPTAAAELRAALSTIRSPRIEHIIVVTWIVLNDVDALDQTRCIPSLEMVSPELPSLHAVMCLPLLQRFAACRRQIGASVYWRVTEQGMGGRYRTSARAHLPGTVHTVAQLPCCQHLLP</sequence>
<name>A0ABQ8KCU1_9APHY</name>
<accession>A0ABQ8KCU1</accession>
<evidence type="ECO:0000313" key="2">
    <source>
        <dbReference type="Proteomes" id="UP000814176"/>
    </source>
</evidence>
<reference evidence="1 2" key="1">
    <citation type="journal article" date="2021" name="Environ. Microbiol.">
        <title>Gene family expansions and transcriptome signatures uncover fungal adaptations to wood decay.</title>
        <authorList>
            <person name="Hage H."/>
            <person name="Miyauchi S."/>
            <person name="Viragh M."/>
            <person name="Drula E."/>
            <person name="Min B."/>
            <person name="Chaduli D."/>
            <person name="Navarro D."/>
            <person name="Favel A."/>
            <person name="Norest M."/>
            <person name="Lesage-Meessen L."/>
            <person name="Balint B."/>
            <person name="Merenyi Z."/>
            <person name="de Eugenio L."/>
            <person name="Morin E."/>
            <person name="Martinez A.T."/>
            <person name="Baldrian P."/>
            <person name="Stursova M."/>
            <person name="Martinez M.J."/>
            <person name="Novotny C."/>
            <person name="Magnuson J.K."/>
            <person name="Spatafora J.W."/>
            <person name="Maurice S."/>
            <person name="Pangilinan J."/>
            <person name="Andreopoulos W."/>
            <person name="LaButti K."/>
            <person name="Hundley H."/>
            <person name="Na H."/>
            <person name="Kuo A."/>
            <person name="Barry K."/>
            <person name="Lipzen A."/>
            <person name="Henrissat B."/>
            <person name="Riley R."/>
            <person name="Ahrendt S."/>
            <person name="Nagy L.G."/>
            <person name="Grigoriev I.V."/>
            <person name="Martin F."/>
            <person name="Rosso M.N."/>
        </authorList>
    </citation>
    <scope>NUCLEOTIDE SEQUENCE [LARGE SCALE GENOMIC DNA]</scope>
    <source>
        <strain evidence="1 2">CIRM-BRFM 1785</strain>
    </source>
</reference>
<gene>
    <name evidence="1" type="ORF">C8Q71DRAFT_113076</name>
</gene>
<proteinExistence type="predicted"/>
<organism evidence="1 2">
    <name type="scientific">Rhodofomes roseus</name>
    <dbReference type="NCBI Taxonomy" id="34475"/>
    <lineage>
        <taxon>Eukaryota</taxon>
        <taxon>Fungi</taxon>
        <taxon>Dikarya</taxon>
        <taxon>Basidiomycota</taxon>
        <taxon>Agaricomycotina</taxon>
        <taxon>Agaricomycetes</taxon>
        <taxon>Polyporales</taxon>
        <taxon>Rhodofomes</taxon>
    </lineage>
</organism>
<evidence type="ECO:0000313" key="1">
    <source>
        <dbReference type="EMBL" id="KAH9835310.1"/>
    </source>
</evidence>
<keyword evidence="2" id="KW-1185">Reference proteome</keyword>
<comment type="caution">
    <text evidence="1">The sequence shown here is derived from an EMBL/GenBank/DDBJ whole genome shotgun (WGS) entry which is preliminary data.</text>
</comment>
<dbReference type="RefSeq" id="XP_047777743.1">
    <property type="nucleotide sequence ID" value="XM_047916339.1"/>
</dbReference>
<dbReference type="EMBL" id="JADCUA010000013">
    <property type="protein sequence ID" value="KAH9835310.1"/>
    <property type="molecule type" value="Genomic_DNA"/>
</dbReference>
<protein>
    <submittedName>
        <fullName evidence="1">Uncharacterized protein</fullName>
    </submittedName>
</protein>
<dbReference type="GeneID" id="71997071"/>
<dbReference type="Proteomes" id="UP000814176">
    <property type="component" value="Unassembled WGS sequence"/>
</dbReference>